<dbReference type="EMBL" id="KZ110591">
    <property type="protein sequence ID" value="OSX67748.1"/>
    <property type="molecule type" value="Genomic_DNA"/>
</dbReference>
<keyword evidence="2" id="KW-1185">Reference proteome</keyword>
<dbReference type="OrthoDB" id="3349961at2759"/>
<dbReference type="GeneID" id="36323140"/>
<proteinExistence type="predicted"/>
<name>A0A1X6NGH3_9APHY</name>
<reference evidence="1 2" key="1">
    <citation type="submission" date="2017-04" db="EMBL/GenBank/DDBJ databases">
        <title>Genome Sequence of the Model Brown-Rot Fungus Postia placenta SB12.</title>
        <authorList>
            <consortium name="DOE Joint Genome Institute"/>
            <person name="Gaskell J."/>
            <person name="Kersten P."/>
            <person name="Larrondo L.F."/>
            <person name="Canessa P."/>
            <person name="Martinez D."/>
            <person name="Hibbett D."/>
            <person name="Schmoll M."/>
            <person name="Kubicek C.P."/>
            <person name="Martinez A.T."/>
            <person name="Yadav J."/>
            <person name="Master E."/>
            <person name="Magnuson J.K."/>
            <person name="James T."/>
            <person name="Yaver D."/>
            <person name="Berka R."/>
            <person name="Labutti K."/>
            <person name="Lipzen A."/>
            <person name="Aerts A."/>
            <person name="Barry K."/>
            <person name="Henrissat B."/>
            <person name="Blanchette R."/>
            <person name="Grigoriev I."/>
            <person name="Cullen D."/>
        </authorList>
    </citation>
    <scope>NUCLEOTIDE SEQUENCE [LARGE SCALE GENOMIC DNA]</scope>
    <source>
        <strain evidence="1 2">MAD-698-R-SB12</strain>
    </source>
</reference>
<evidence type="ECO:0000313" key="2">
    <source>
        <dbReference type="Proteomes" id="UP000194127"/>
    </source>
</evidence>
<sequence length="209" mass="23770">MPSWFGKGDTPECWEVVDSKTVEPVWMYDGHDDLDVVRTSQSMMSTTITCSIESGPSRRHILRSVLSRARARLLEEAARIGYNVLLREGWSVTLLRKSSRSHQPPRHRVSLCYTGLPAFVQEPVELPPPPFVGLLQHWETQAKREYVPDVAVSTPSRQSSNRDVVEQLPASKDVKSRWSAGGIAQRVRTGRNAACLRFYRFLSSHFRHI</sequence>
<evidence type="ECO:0000313" key="1">
    <source>
        <dbReference type="EMBL" id="OSX67748.1"/>
    </source>
</evidence>
<organism evidence="1 2">
    <name type="scientific">Postia placenta MAD-698-R-SB12</name>
    <dbReference type="NCBI Taxonomy" id="670580"/>
    <lineage>
        <taxon>Eukaryota</taxon>
        <taxon>Fungi</taxon>
        <taxon>Dikarya</taxon>
        <taxon>Basidiomycota</taxon>
        <taxon>Agaricomycotina</taxon>
        <taxon>Agaricomycetes</taxon>
        <taxon>Polyporales</taxon>
        <taxon>Adustoporiaceae</taxon>
        <taxon>Rhodonia</taxon>
    </lineage>
</organism>
<dbReference type="RefSeq" id="XP_024344542.1">
    <property type="nucleotide sequence ID" value="XM_024478190.1"/>
</dbReference>
<accession>A0A1X6NGH3</accession>
<dbReference type="AlphaFoldDB" id="A0A1X6NGH3"/>
<dbReference type="Proteomes" id="UP000194127">
    <property type="component" value="Unassembled WGS sequence"/>
</dbReference>
<protein>
    <submittedName>
        <fullName evidence="1">Uncharacterized protein</fullName>
    </submittedName>
</protein>
<gene>
    <name evidence="1" type="ORF">POSPLADRAFT_1042942</name>
</gene>